<evidence type="ECO:0000256" key="1">
    <source>
        <dbReference type="SAM" id="Phobius"/>
    </source>
</evidence>
<feature type="transmembrane region" description="Helical" evidence="1">
    <location>
        <begin position="51"/>
        <end position="70"/>
    </location>
</feature>
<feature type="transmembrane region" description="Helical" evidence="1">
    <location>
        <begin position="12"/>
        <end position="31"/>
    </location>
</feature>
<sequence length="80" mass="8927">MTISQKSTLPIWRAVSGILPLPVCLYIVEFFSRRVYHYSCGPKITEATKRVLLGCSHVLCIVVPCIRVYASGADYLYSAT</sequence>
<accession>A0A0A8ZFE9</accession>
<dbReference type="AlphaFoldDB" id="A0A0A8ZFE9"/>
<organism evidence="2">
    <name type="scientific">Arundo donax</name>
    <name type="common">Giant reed</name>
    <name type="synonym">Donax arundinaceus</name>
    <dbReference type="NCBI Taxonomy" id="35708"/>
    <lineage>
        <taxon>Eukaryota</taxon>
        <taxon>Viridiplantae</taxon>
        <taxon>Streptophyta</taxon>
        <taxon>Embryophyta</taxon>
        <taxon>Tracheophyta</taxon>
        <taxon>Spermatophyta</taxon>
        <taxon>Magnoliopsida</taxon>
        <taxon>Liliopsida</taxon>
        <taxon>Poales</taxon>
        <taxon>Poaceae</taxon>
        <taxon>PACMAD clade</taxon>
        <taxon>Arundinoideae</taxon>
        <taxon>Arundineae</taxon>
        <taxon>Arundo</taxon>
    </lineage>
</organism>
<reference evidence="2" key="1">
    <citation type="submission" date="2014-09" db="EMBL/GenBank/DDBJ databases">
        <authorList>
            <person name="Magalhaes I.L.F."/>
            <person name="Oliveira U."/>
            <person name="Santos F.R."/>
            <person name="Vidigal T.H.D.A."/>
            <person name="Brescovit A.D."/>
            <person name="Santos A.J."/>
        </authorList>
    </citation>
    <scope>NUCLEOTIDE SEQUENCE</scope>
    <source>
        <tissue evidence="2">Shoot tissue taken approximately 20 cm above the soil surface</tissue>
    </source>
</reference>
<protein>
    <submittedName>
        <fullName evidence="2">Uncharacterized protein</fullName>
    </submittedName>
</protein>
<evidence type="ECO:0000313" key="2">
    <source>
        <dbReference type="EMBL" id="JAD36418.1"/>
    </source>
</evidence>
<name>A0A0A8ZFE9_ARUDO</name>
<reference evidence="2" key="2">
    <citation type="journal article" date="2015" name="Data Brief">
        <title>Shoot transcriptome of the giant reed, Arundo donax.</title>
        <authorList>
            <person name="Barrero R.A."/>
            <person name="Guerrero F.D."/>
            <person name="Moolhuijzen P."/>
            <person name="Goolsby J.A."/>
            <person name="Tidwell J."/>
            <person name="Bellgard S.E."/>
            <person name="Bellgard M.I."/>
        </authorList>
    </citation>
    <scope>NUCLEOTIDE SEQUENCE</scope>
    <source>
        <tissue evidence="2">Shoot tissue taken approximately 20 cm above the soil surface</tissue>
    </source>
</reference>
<keyword evidence="1" id="KW-0812">Transmembrane</keyword>
<dbReference type="EMBL" id="GBRH01261477">
    <property type="protein sequence ID" value="JAD36418.1"/>
    <property type="molecule type" value="Transcribed_RNA"/>
</dbReference>
<keyword evidence="1" id="KW-0472">Membrane</keyword>
<keyword evidence="1" id="KW-1133">Transmembrane helix</keyword>
<proteinExistence type="predicted"/>